<proteinExistence type="predicted"/>
<name>A0A3M7G6H2_HORWE</name>
<protein>
    <submittedName>
        <fullName evidence="2">Uncharacterized protein</fullName>
    </submittedName>
</protein>
<accession>A0A3M7G6H2</accession>
<feature type="compositionally biased region" description="Polar residues" evidence="1">
    <location>
        <begin position="457"/>
        <end position="470"/>
    </location>
</feature>
<feature type="compositionally biased region" description="Polar residues" evidence="1">
    <location>
        <begin position="387"/>
        <end position="403"/>
    </location>
</feature>
<comment type="caution">
    <text evidence="2">The sequence shown here is derived from an EMBL/GenBank/DDBJ whole genome shotgun (WGS) entry which is preliminary data.</text>
</comment>
<dbReference type="Proteomes" id="UP000269539">
    <property type="component" value="Unassembled WGS sequence"/>
</dbReference>
<feature type="compositionally biased region" description="Low complexity" evidence="1">
    <location>
        <begin position="471"/>
        <end position="486"/>
    </location>
</feature>
<feature type="compositionally biased region" description="Low complexity" evidence="1">
    <location>
        <begin position="350"/>
        <end position="360"/>
    </location>
</feature>
<gene>
    <name evidence="2" type="ORF">D0864_05193</name>
</gene>
<feature type="compositionally biased region" description="Polar residues" evidence="1">
    <location>
        <begin position="23"/>
        <end position="46"/>
    </location>
</feature>
<reference evidence="2 3" key="1">
    <citation type="journal article" date="2018" name="BMC Genomics">
        <title>Genomic evidence for intraspecific hybridization in a clonal and extremely halotolerant yeast.</title>
        <authorList>
            <person name="Gostincar C."/>
            <person name="Stajich J.E."/>
            <person name="Zupancic J."/>
            <person name="Zalar P."/>
            <person name="Gunde-Cimerman N."/>
        </authorList>
    </citation>
    <scope>NUCLEOTIDE SEQUENCE [LARGE SCALE GENOMIC DNA]</scope>
    <source>
        <strain evidence="2 3">EXF-10513</strain>
    </source>
</reference>
<feature type="compositionally biased region" description="Polar residues" evidence="1">
    <location>
        <begin position="1"/>
        <end position="14"/>
    </location>
</feature>
<organism evidence="2 3">
    <name type="scientific">Hortaea werneckii</name>
    <name type="common">Black yeast</name>
    <name type="synonym">Cladosporium werneckii</name>
    <dbReference type="NCBI Taxonomy" id="91943"/>
    <lineage>
        <taxon>Eukaryota</taxon>
        <taxon>Fungi</taxon>
        <taxon>Dikarya</taxon>
        <taxon>Ascomycota</taxon>
        <taxon>Pezizomycotina</taxon>
        <taxon>Dothideomycetes</taxon>
        <taxon>Dothideomycetidae</taxon>
        <taxon>Mycosphaerellales</taxon>
        <taxon>Teratosphaeriaceae</taxon>
        <taxon>Hortaea</taxon>
    </lineage>
</organism>
<feature type="non-terminal residue" evidence="2">
    <location>
        <position position="504"/>
    </location>
</feature>
<evidence type="ECO:0000256" key="1">
    <source>
        <dbReference type="SAM" id="MobiDB-lite"/>
    </source>
</evidence>
<feature type="compositionally biased region" description="Acidic residues" evidence="1">
    <location>
        <begin position="254"/>
        <end position="263"/>
    </location>
</feature>
<dbReference type="EMBL" id="QWIO01000473">
    <property type="protein sequence ID" value="RMY96224.1"/>
    <property type="molecule type" value="Genomic_DNA"/>
</dbReference>
<sequence length="504" mass="52559">MAATTRATTPQNDPFRQVENPHTPASQPVSGNATRPGEQSAQSLQPGSARRHRITPENISPKSDKPGFSPATNAVPLTGQAAMAELKRRKLQQDIPEAIQTSQNPAVDAMQSLMGGGGMSRPSDAPAPEKLSEPMRKAAERIQISDNAHNESVEPSPTSIGSFASTIEGQGGASAMTATSGNAEHGPQYVAEPGQIDDDGHLGVGGEEGAKAYSYPGPPPPQEHDHEGALRGGCAGRRSSFGDDGAMDGVEYTGGEDDEDEADAQARRVSEPSRKRAHFESAHDPSRQVYRQHSSTYPPVGPGQGRPHASSIGNMAPPQVLHPGSNPTSSPREMGDVGASTLNSSYYPPGQVFQQQQGGVMTESPKPLSPGQPADQHRLSVDAATTGARNRSPSLTTQFQQQHFGRGSGRGTPPQPLGQLQPGQQVSHAPVLPPIPAGQPQSRPGFQPSIPGAHGPSSLQHGQLPPTSAGSQPGSLSSHGRSSGSSIRDALGSNGQDPNDIWSY</sequence>
<feature type="region of interest" description="Disordered" evidence="1">
    <location>
        <begin position="146"/>
        <end position="504"/>
    </location>
</feature>
<evidence type="ECO:0000313" key="2">
    <source>
        <dbReference type="EMBL" id="RMY96224.1"/>
    </source>
</evidence>
<feature type="compositionally biased region" description="Polar residues" evidence="1">
    <location>
        <begin position="153"/>
        <end position="168"/>
    </location>
</feature>
<evidence type="ECO:0000313" key="3">
    <source>
        <dbReference type="Proteomes" id="UP000269539"/>
    </source>
</evidence>
<feature type="compositionally biased region" description="Basic and acidic residues" evidence="1">
    <location>
        <begin position="264"/>
        <end position="286"/>
    </location>
</feature>
<dbReference type="AlphaFoldDB" id="A0A3M7G6H2"/>
<feature type="region of interest" description="Disordered" evidence="1">
    <location>
        <begin position="1"/>
        <end position="134"/>
    </location>
</feature>